<reference evidence="5 6" key="1">
    <citation type="submission" date="2019-12" db="EMBL/GenBank/DDBJ databases">
        <authorList>
            <person name="Huq M.A."/>
        </authorList>
    </citation>
    <scope>NUCLEOTIDE SEQUENCE [LARGE SCALE GENOMIC DNA]</scope>
    <source>
        <strain evidence="5 6">MAH-18</strain>
    </source>
</reference>
<dbReference type="Proteomes" id="UP000473525">
    <property type="component" value="Unassembled WGS sequence"/>
</dbReference>
<dbReference type="GO" id="GO:1901982">
    <property type="term" value="F:maltose binding"/>
    <property type="evidence" value="ECO:0007669"/>
    <property type="project" value="TreeGrafter"/>
</dbReference>
<comment type="similarity">
    <text evidence="1">Belongs to the bacterial solute-binding protein 1 family.</text>
</comment>
<keyword evidence="2" id="KW-0813">Transport</keyword>
<proteinExistence type="inferred from homology"/>
<evidence type="ECO:0000313" key="5">
    <source>
        <dbReference type="EMBL" id="MVQ48952.1"/>
    </source>
</evidence>
<dbReference type="EMBL" id="WSEK01000004">
    <property type="protein sequence ID" value="MVQ48952.1"/>
    <property type="molecule type" value="Genomic_DNA"/>
</dbReference>
<dbReference type="GO" id="GO:0042956">
    <property type="term" value="P:maltodextrin transmembrane transport"/>
    <property type="evidence" value="ECO:0007669"/>
    <property type="project" value="TreeGrafter"/>
</dbReference>
<accession>A0A6L6XQ70</accession>
<evidence type="ECO:0000256" key="3">
    <source>
        <dbReference type="ARBA" id="ARBA00022729"/>
    </source>
</evidence>
<comment type="caution">
    <text evidence="5">The sequence shown here is derived from an EMBL/GenBank/DDBJ whole genome shotgun (WGS) entry which is preliminary data.</text>
</comment>
<evidence type="ECO:0000313" key="6">
    <source>
        <dbReference type="Proteomes" id="UP000473525"/>
    </source>
</evidence>
<dbReference type="PANTHER" id="PTHR30061">
    <property type="entry name" value="MALTOSE-BINDING PERIPLASMIC PROTEIN"/>
    <property type="match status" value="1"/>
</dbReference>
<dbReference type="Pfam" id="PF01547">
    <property type="entry name" value="SBP_bac_1"/>
    <property type="match status" value="1"/>
</dbReference>
<dbReference type="GO" id="GO:0015768">
    <property type="term" value="P:maltose transport"/>
    <property type="evidence" value="ECO:0007669"/>
    <property type="project" value="TreeGrafter"/>
</dbReference>
<organism evidence="5 6">
    <name type="scientific">Nocardioides agri</name>
    <dbReference type="NCBI Taxonomy" id="2682843"/>
    <lineage>
        <taxon>Bacteria</taxon>
        <taxon>Bacillati</taxon>
        <taxon>Actinomycetota</taxon>
        <taxon>Actinomycetes</taxon>
        <taxon>Propionibacteriales</taxon>
        <taxon>Nocardioidaceae</taxon>
        <taxon>Nocardioides</taxon>
    </lineage>
</organism>
<dbReference type="AlphaFoldDB" id="A0A6L6XQ70"/>
<dbReference type="SUPFAM" id="SSF53850">
    <property type="entry name" value="Periplasmic binding protein-like II"/>
    <property type="match status" value="1"/>
</dbReference>
<gene>
    <name evidence="5" type="ORF">GON03_07135</name>
</gene>
<evidence type="ECO:0000256" key="1">
    <source>
        <dbReference type="ARBA" id="ARBA00008520"/>
    </source>
</evidence>
<keyword evidence="3" id="KW-0732">Signal</keyword>
<dbReference type="Gene3D" id="3.40.190.10">
    <property type="entry name" value="Periplasmic binding protein-like II"/>
    <property type="match status" value="2"/>
</dbReference>
<feature type="region of interest" description="Disordered" evidence="4">
    <location>
        <begin position="1"/>
        <end position="57"/>
    </location>
</feature>
<keyword evidence="6" id="KW-1185">Reference proteome</keyword>
<dbReference type="GO" id="GO:0055052">
    <property type="term" value="C:ATP-binding cassette (ABC) transporter complex, substrate-binding subunit-containing"/>
    <property type="evidence" value="ECO:0007669"/>
    <property type="project" value="TreeGrafter"/>
</dbReference>
<dbReference type="InterPro" id="IPR006059">
    <property type="entry name" value="SBP"/>
</dbReference>
<protein>
    <submittedName>
        <fullName evidence="5">Extracellular solute-binding protein</fullName>
    </submittedName>
</protein>
<feature type="compositionally biased region" description="Polar residues" evidence="4">
    <location>
        <begin position="48"/>
        <end position="57"/>
    </location>
</feature>
<evidence type="ECO:0000256" key="4">
    <source>
        <dbReference type="SAM" id="MobiDB-lite"/>
    </source>
</evidence>
<evidence type="ECO:0000256" key="2">
    <source>
        <dbReference type="ARBA" id="ARBA00022448"/>
    </source>
</evidence>
<name>A0A6L6XQ70_9ACTN</name>
<dbReference type="PANTHER" id="PTHR30061:SF50">
    <property type="entry name" value="MALTOSE_MALTODEXTRIN-BINDING PERIPLASMIC PROTEIN"/>
    <property type="match status" value="1"/>
</dbReference>
<sequence length="480" mass="51314">MLPTPSPAGTCRTIRRKGERAHSSGYPQVPRESPGSGDTPGRPRRANVASTTGRSTSMEVRRTMAAATAGLVASGLLAACSADAGSADTLYWYINPDSGGQAKVAANCSTDKYKIETQVLPQDANEQRIQLARRLAAHDSGIDIMSIDPPFTAEFSNAGFLAELPADLQDRLTEQSFKGATEAATWDGQMVVAPFWSNTQVLWFRKSFVEKAGIDMSQPVTWDQIIDTAAKNDGKVAVQANKYEGYVVWINALISGAGGEIATDTEKGLDMKLEIDSPAGEKAAAIIEKLSHSAAAPADLSVAQEGQAGSTFGGKQGAFMVNWTYIYNNYEATDPGFNKDIGYTRYPQSTEGEESRPPYGGIGLGVSSYSNHVDEAMEAIECLTSPENQEVNAEITGNMPASEAGYAANDNALQKTYPEDLLKLFQESLDAAAPRTVTPYWSDISGGIQSTWHPSSGVNSDTPAKSQTFIDNVLHGRSLL</sequence>